<organism evidence="26 27">
    <name type="scientific">Salinivibrio kushneri</name>
    <dbReference type="NCBI Taxonomy" id="1908198"/>
    <lineage>
        <taxon>Bacteria</taxon>
        <taxon>Pseudomonadati</taxon>
        <taxon>Pseudomonadota</taxon>
        <taxon>Gammaproteobacteria</taxon>
        <taxon>Vibrionales</taxon>
        <taxon>Vibrionaceae</taxon>
        <taxon>Salinivibrio</taxon>
    </lineage>
</organism>
<evidence type="ECO:0000256" key="16">
    <source>
        <dbReference type="ARBA" id="ARBA00030048"/>
    </source>
</evidence>
<dbReference type="InterPro" id="IPR004101">
    <property type="entry name" value="Mur_ligase_C"/>
</dbReference>
<keyword evidence="10 23" id="KW-0436">Ligase</keyword>
<evidence type="ECO:0000256" key="22">
    <source>
        <dbReference type="ARBA" id="ARBA00049161"/>
    </source>
</evidence>
<dbReference type="Gene3D" id="3.40.1190.10">
    <property type="entry name" value="Mur-like, catalytic domain"/>
    <property type="match status" value="1"/>
</dbReference>
<dbReference type="GO" id="GO:0046656">
    <property type="term" value="P:folic acid biosynthetic process"/>
    <property type="evidence" value="ECO:0007669"/>
    <property type="project" value="UniProtKB-KW"/>
</dbReference>
<keyword evidence="13 23" id="KW-0067">ATP-binding</keyword>
<evidence type="ECO:0000256" key="4">
    <source>
        <dbReference type="ARBA" id="ARBA00005150"/>
    </source>
</evidence>
<evidence type="ECO:0000256" key="10">
    <source>
        <dbReference type="ARBA" id="ARBA00022598"/>
    </source>
</evidence>
<dbReference type="InterPro" id="IPR036565">
    <property type="entry name" value="Mur-like_cat_sf"/>
</dbReference>
<comment type="catalytic activity">
    <reaction evidence="21">
        <text>(6R)-5,10-methylenetetrahydrofolyl-(gamma-L-Glu)(n) + L-glutamate + ATP = (6R)-5,10-methylenetetrahydrofolyl-(gamma-L-Glu)(n+1) + ADP + phosphate + H(+)</text>
        <dbReference type="Rhea" id="RHEA:51912"/>
        <dbReference type="Rhea" id="RHEA-COMP:13257"/>
        <dbReference type="Rhea" id="RHEA-COMP:13258"/>
        <dbReference type="ChEBI" id="CHEBI:15378"/>
        <dbReference type="ChEBI" id="CHEBI:29985"/>
        <dbReference type="ChEBI" id="CHEBI:30616"/>
        <dbReference type="ChEBI" id="CHEBI:43474"/>
        <dbReference type="ChEBI" id="CHEBI:136572"/>
        <dbReference type="ChEBI" id="CHEBI:456216"/>
        <dbReference type="EC" id="6.3.2.17"/>
    </reaction>
</comment>
<dbReference type="EC" id="6.3.2.17" evidence="8"/>
<comment type="pathway">
    <text evidence="4">Cofactor biosynthesis; tetrahydrofolylpolyglutamate biosynthesis.</text>
</comment>
<dbReference type="Pfam" id="PF08245">
    <property type="entry name" value="Mur_ligase_M"/>
    <property type="match status" value="1"/>
</dbReference>
<evidence type="ECO:0000256" key="23">
    <source>
        <dbReference type="PIRNR" id="PIRNR001563"/>
    </source>
</evidence>
<comment type="similarity">
    <text evidence="5 23">Belongs to the folylpolyglutamate synthase family.</text>
</comment>
<evidence type="ECO:0000256" key="7">
    <source>
        <dbReference type="ARBA" id="ARBA00013023"/>
    </source>
</evidence>
<dbReference type="SUPFAM" id="SSF53244">
    <property type="entry name" value="MurD-like peptide ligases, peptide-binding domain"/>
    <property type="match status" value="1"/>
</dbReference>
<evidence type="ECO:0000256" key="15">
    <source>
        <dbReference type="ARBA" id="ARBA00022909"/>
    </source>
</evidence>
<evidence type="ECO:0000259" key="24">
    <source>
        <dbReference type="Pfam" id="PF02875"/>
    </source>
</evidence>
<comment type="pathway">
    <text evidence="3">Cofactor biosynthesis; tetrahydrofolate biosynthesis; 7,8-dihydrofolate from 2-amino-4-hydroxy-6-hydroxymethyl-7,8-dihydropteridine diphosphate and 4-aminobenzoate: step 2/2.</text>
</comment>
<evidence type="ECO:0000256" key="17">
    <source>
        <dbReference type="ARBA" id="ARBA00030592"/>
    </source>
</evidence>
<comment type="catalytic activity">
    <reaction evidence="19">
        <text>(6S)-5,6,7,8-tetrahydrofolyl-(gamma-L-Glu)(n) + L-glutamate + ATP = (6S)-5,6,7,8-tetrahydrofolyl-(gamma-L-Glu)(n+1) + ADP + phosphate + H(+)</text>
        <dbReference type="Rhea" id="RHEA:10580"/>
        <dbReference type="Rhea" id="RHEA-COMP:14738"/>
        <dbReference type="Rhea" id="RHEA-COMP:14740"/>
        <dbReference type="ChEBI" id="CHEBI:15378"/>
        <dbReference type="ChEBI" id="CHEBI:29985"/>
        <dbReference type="ChEBI" id="CHEBI:30616"/>
        <dbReference type="ChEBI" id="CHEBI:43474"/>
        <dbReference type="ChEBI" id="CHEBI:141005"/>
        <dbReference type="ChEBI" id="CHEBI:456216"/>
        <dbReference type="EC" id="6.3.2.17"/>
    </reaction>
</comment>
<dbReference type="InterPro" id="IPR001645">
    <property type="entry name" value="Folylpolyglutamate_synth"/>
</dbReference>
<evidence type="ECO:0000256" key="14">
    <source>
        <dbReference type="ARBA" id="ARBA00022842"/>
    </source>
</evidence>
<dbReference type="Gene3D" id="3.90.190.20">
    <property type="entry name" value="Mur ligase, C-terminal domain"/>
    <property type="match status" value="1"/>
</dbReference>
<feature type="domain" description="Mur ligase C-terminal" evidence="24">
    <location>
        <begin position="288"/>
        <end position="405"/>
    </location>
</feature>
<evidence type="ECO:0000256" key="11">
    <source>
        <dbReference type="ARBA" id="ARBA00022723"/>
    </source>
</evidence>
<dbReference type="PROSITE" id="PS01012">
    <property type="entry name" value="FOLYLPOLYGLU_SYNT_2"/>
    <property type="match status" value="1"/>
</dbReference>
<dbReference type="InterPro" id="IPR018109">
    <property type="entry name" value="Folylpolyglutamate_synth_CS"/>
</dbReference>
<dbReference type="Pfam" id="PF02875">
    <property type="entry name" value="Mur_ligase_C"/>
    <property type="match status" value="1"/>
</dbReference>
<dbReference type="GO" id="GO:0046872">
    <property type="term" value="F:metal ion binding"/>
    <property type="evidence" value="ECO:0007669"/>
    <property type="project" value="UniProtKB-KW"/>
</dbReference>
<evidence type="ECO:0000256" key="12">
    <source>
        <dbReference type="ARBA" id="ARBA00022741"/>
    </source>
</evidence>
<evidence type="ECO:0000256" key="13">
    <source>
        <dbReference type="ARBA" id="ARBA00022840"/>
    </source>
</evidence>
<dbReference type="RefSeq" id="WP_269578575.1">
    <property type="nucleotide sequence ID" value="NZ_CP114588.1"/>
</dbReference>
<evidence type="ECO:0000256" key="3">
    <source>
        <dbReference type="ARBA" id="ARBA00004799"/>
    </source>
</evidence>
<keyword evidence="15" id="KW-0289">Folate biosynthesis</keyword>
<dbReference type="PANTHER" id="PTHR11136:SF0">
    <property type="entry name" value="DIHYDROFOLATE SYNTHETASE-RELATED"/>
    <property type="match status" value="1"/>
</dbReference>
<evidence type="ECO:0000256" key="5">
    <source>
        <dbReference type="ARBA" id="ARBA00008276"/>
    </source>
</evidence>
<dbReference type="EMBL" id="CP114588">
    <property type="protein sequence ID" value="WBA08024.1"/>
    <property type="molecule type" value="Genomic_DNA"/>
</dbReference>
<dbReference type="PROSITE" id="PS01011">
    <property type="entry name" value="FOLYLPOLYGLU_SYNT_1"/>
    <property type="match status" value="1"/>
</dbReference>
<dbReference type="InterPro" id="IPR013221">
    <property type="entry name" value="Mur_ligase_cen"/>
</dbReference>
<dbReference type="FunFam" id="3.40.1190.10:FF:000004">
    <property type="entry name" value="Dihydrofolate synthase/folylpolyglutamate synthase"/>
    <property type="match status" value="1"/>
</dbReference>
<sequence length="416" mass="44174">MSELQHPTATSSLTTWLSYLESIHTSAIDLGLERVAAVAENAQLTKPAPTVITVAGTNGKGTTCALLESILQHAGYRTGVYSSPHLTHYNERVRINGKQLDDGAHSQAFAMIEQARGETSLSFFEFGTLAALHLFKQHALDVVILEVGLGGRLDATNVVEHDVSVITSLALDHCDWLGDDINQIGYEKAGIFRADKPAVCGQPSPPASVAAHADSIGAELHQLGYQYQYTITDDSWCWAAGAFELTALPIPAIPLQNAATALMALGVADLEIADTHISDGLVSVSVPGRMQVVAKAPYTVFDVAHNPHAAAYLAEKLAECKAERGGHVHAVVAMLSDKDMAGTLACLDGIVDHWYPASLSVPRGAPADSLPVSASQQFASPSEAYQHALKHAEPARDCVVVFGSFHTVGQVMSELN</sequence>
<comment type="catalytic activity">
    <reaction evidence="20">
        <text>10-formyltetrahydrofolyl-(gamma-L-Glu)(n) + L-glutamate + ATP = 10-formyltetrahydrofolyl-(gamma-L-Glu)(n+1) + ADP + phosphate + H(+)</text>
        <dbReference type="Rhea" id="RHEA:51904"/>
        <dbReference type="Rhea" id="RHEA-COMP:13088"/>
        <dbReference type="Rhea" id="RHEA-COMP:14300"/>
        <dbReference type="ChEBI" id="CHEBI:15378"/>
        <dbReference type="ChEBI" id="CHEBI:29985"/>
        <dbReference type="ChEBI" id="CHEBI:30616"/>
        <dbReference type="ChEBI" id="CHEBI:43474"/>
        <dbReference type="ChEBI" id="CHEBI:134413"/>
        <dbReference type="ChEBI" id="CHEBI:456216"/>
        <dbReference type="EC" id="6.3.2.17"/>
    </reaction>
</comment>
<dbReference type="NCBIfam" id="NF008101">
    <property type="entry name" value="PRK10846.1"/>
    <property type="match status" value="1"/>
</dbReference>
<evidence type="ECO:0000256" key="1">
    <source>
        <dbReference type="ARBA" id="ARBA00001946"/>
    </source>
</evidence>
<keyword evidence="11" id="KW-0479">Metal-binding</keyword>
<evidence type="ECO:0000256" key="2">
    <source>
        <dbReference type="ARBA" id="ARBA00002714"/>
    </source>
</evidence>
<protein>
    <recommendedName>
        <fullName evidence="9">Dihydrofolate synthase/folylpolyglutamate synthase</fullName>
        <ecNumber evidence="7">6.3.2.12</ecNumber>
        <ecNumber evidence="8">6.3.2.17</ecNumber>
    </recommendedName>
    <alternativeName>
        <fullName evidence="18">Folylpoly-gamma-glutamate synthetase-dihydrofolate synthetase</fullName>
    </alternativeName>
    <alternativeName>
        <fullName evidence="16">Folylpolyglutamate synthetase</fullName>
    </alternativeName>
    <alternativeName>
        <fullName evidence="17">Tetrahydrofolylpolyglutamate synthase</fullName>
    </alternativeName>
</protein>
<dbReference type="GO" id="GO:0004326">
    <property type="term" value="F:tetrahydrofolylpolyglutamate synthase activity"/>
    <property type="evidence" value="ECO:0007669"/>
    <property type="project" value="UniProtKB-EC"/>
</dbReference>
<evidence type="ECO:0000256" key="6">
    <source>
        <dbReference type="ARBA" id="ARBA00011245"/>
    </source>
</evidence>
<comment type="subunit">
    <text evidence="6">Monomer.</text>
</comment>
<dbReference type="GO" id="GO:0008841">
    <property type="term" value="F:dihydrofolate synthase activity"/>
    <property type="evidence" value="ECO:0007669"/>
    <property type="project" value="UniProtKB-EC"/>
</dbReference>
<dbReference type="Proteomes" id="UP001164748">
    <property type="component" value="Chromosome"/>
</dbReference>
<evidence type="ECO:0000313" key="26">
    <source>
        <dbReference type="EMBL" id="WBA08024.1"/>
    </source>
</evidence>
<dbReference type="NCBIfam" id="TIGR01499">
    <property type="entry name" value="folC"/>
    <property type="match status" value="1"/>
</dbReference>
<dbReference type="PIRSF" id="PIRSF001563">
    <property type="entry name" value="Folylpolyglu_synth"/>
    <property type="match status" value="1"/>
</dbReference>
<comment type="cofactor">
    <cofactor evidence="1">
        <name>Mg(2+)</name>
        <dbReference type="ChEBI" id="CHEBI:18420"/>
    </cofactor>
</comment>
<evidence type="ECO:0000256" key="18">
    <source>
        <dbReference type="ARBA" id="ARBA00032510"/>
    </source>
</evidence>
<evidence type="ECO:0000256" key="8">
    <source>
        <dbReference type="ARBA" id="ARBA00013025"/>
    </source>
</evidence>
<dbReference type="PANTHER" id="PTHR11136">
    <property type="entry name" value="FOLYLPOLYGLUTAMATE SYNTHASE-RELATED"/>
    <property type="match status" value="1"/>
</dbReference>
<evidence type="ECO:0000313" key="27">
    <source>
        <dbReference type="Proteomes" id="UP001164748"/>
    </source>
</evidence>
<gene>
    <name evidence="26" type="primary">folC</name>
    <name evidence="26" type="ORF">N8M53_09320</name>
</gene>
<evidence type="ECO:0000256" key="21">
    <source>
        <dbReference type="ARBA" id="ARBA00049035"/>
    </source>
</evidence>
<accession>A0AA47LQQ7</accession>
<evidence type="ECO:0000256" key="19">
    <source>
        <dbReference type="ARBA" id="ARBA00047493"/>
    </source>
</evidence>
<comment type="function">
    <text evidence="2">Functions in two distinct reactions of the de novo folate biosynthetic pathway. Catalyzes the addition of a glutamate residue to dihydropteroate (7,8-dihydropteroate or H2Pte) to form dihydrofolate (7,8-dihydrofolate monoglutamate or H2Pte-Glu). Also catalyzes successive additions of L-glutamate to tetrahydrofolate or 10-formyltetrahydrofolate or 5,10-methylenetetrahydrofolate, leading to folylpolyglutamate derivatives.</text>
</comment>
<evidence type="ECO:0000259" key="25">
    <source>
        <dbReference type="Pfam" id="PF08245"/>
    </source>
</evidence>
<name>A0AA47LQQ7_9GAMM</name>
<keyword evidence="14" id="KW-0460">Magnesium</keyword>
<proteinExistence type="inferred from homology"/>
<dbReference type="InterPro" id="IPR036615">
    <property type="entry name" value="Mur_ligase_C_dom_sf"/>
</dbReference>
<evidence type="ECO:0000256" key="20">
    <source>
        <dbReference type="ARBA" id="ARBA00047808"/>
    </source>
</evidence>
<dbReference type="SUPFAM" id="SSF53623">
    <property type="entry name" value="MurD-like peptide ligases, catalytic domain"/>
    <property type="match status" value="1"/>
</dbReference>
<comment type="catalytic activity">
    <reaction evidence="22">
        <text>7,8-dihydropteroate + L-glutamate + ATP = 7,8-dihydrofolate + ADP + phosphate + H(+)</text>
        <dbReference type="Rhea" id="RHEA:23584"/>
        <dbReference type="ChEBI" id="CHEBI:15378"/>
        <dbReference type="ChEBI" id="CHEBI:17839"/>
        <dbReference type="ChEBI" id="CHEBI:29985"/>
        <dbReference type="ChEBI" id="CHEBI:30616"/>
        <dbReference type="ChEBI" id="CHEBI:43474"/>
        <dbReference type="ChEBI" id="CHEBI:57451"/>
        <dbReference type="ChEBI" id="CHEBI:456216"/>
        <dbReference type="EC" id="6.3.2.12"/>
    </reaction>
</comment>
<dbReference type="AlphaFoldDB" id="A0AA47LQQ7"/>
<reference evidence="26" key="1">
    <citation type="submission" date="2022-09" db="EMBL/GenBank/DDBJ databases">
        <authorList>
            <person name="Li Z.-J."/>
        </authorList>
    </citation>
    <scope>NUCLEOTIDE SEQUENCE</scope>
    <source>
        <strain evidence="26">TGB11</strain>
    </source>
</reference>
<dbReference type="GO" id="GO:0005524">
    <property type="term" value="F:ATP binding"/>
    <property type="evidence" value="ECO:0007669"/>
    <property type="project" value="UniProtKB-KW"/>
</dbReference>
<dbReference type="GO" id="GO:0005737">
    <property type="term" value="C:cytoplasm"/>
    <property type="evidence" value="ECO:0007669"/>
    <property type="project" value="TreeGrafter"/>
</dbReference>
<keyword evidence="12 23" id="KW-0547">Nucleotide-binding</keyword>
<dbReference type="EC" id="6.3.2.12" evidence="7"/>
<feature type="domain" description="Mur ligase central" evidence="25">
    <location>
        <begin position="54"/>
        <end position="194"/>
    </location>
</feature>
<evidence type="ECO:0000256" key="9">
    <source>
        <dbReference type="ARBA" id="ARBA00019357"/>
    </source>
</evidence>